<accession>A0ABS4DEX2</accession>
<evidence type="ECO:0000313" key="3">
    <source>
        <dbReference type="EMBL" id="MBP1467909.1"/>
    </source>
</evidence>
<gene>
    <name evidence="3" type="ORF">EYB53_019490</name>
</gene>
<proteinExistence type="predicted"/>
<protein>
    <submittedName>
        <fullName evidence="3">Transposase</fullName>
    </submittedName>
</protein>
<dbReference type="Pfam" id="PF13751">
    <property type="entry name" value="DDE_Tnp_1_6"/>
    <property type="match status" value="1"/>
</dbReference>
<dbReference type="Proteomes" id="UP001193081">
    <property type="component" value="Unassembled WGS sequence"/>
</dbReference>
<sequence length="538" mass="59705">MSLKPQPSRPMPEDLARLGELLLPAESPYRLIGERLYARYANADFLDLYHVEGKPALPPVDLLFVLAFQAMEDLSDRAAADALRLRLDWKYALHLPLDAQGFNFSVLSDVRERLVRHAASARLFDRLLDDLRDLGVLKRRGRQRTDSLAVHTRARHLNRLELVVETLRLAVQALIAAGPAWSRATIPPTWAETYGQRAVAERLSDADRARMQRDTGRDGQWLLHRLAEPTTPDGLDRLPQVAMLRTVWTQQDEERDDTVVFRELRGYDGTTQIQTPHDPEARWSKKRDQTWVGDKLQVSETDDADMPHLITDIALTSSVERDTTALAGIAERQEARDVLPAERFVDQGYVSGGTLEAAAQHDEDLIGPASTADPSPQARMADGITQAPFQLDLEARVATCPAGATAQGRTAKDGTIRFRFDADRCGGCALRPRCCTGKGGRRLTTSPGHAALVAARARQQTEAFKVAYRTHRGGVEGCLSALVRSHGIRVNRYIGRAKNHLRALFVGVGVNLRRTARWLAGVRPPPPRNRLAQVLTGA</sequence>
<organism evidence="3 4">
    <name type="scientific">Candidatus Chloroploca mongolica</name>
    <dbReference type="NCBI Taxonomy" id="2528176"/>
    <lineage>
        <taxon>Bacteria</taxon>
        <taxon>Bacillati</taxon>
        <taxon>Chloroflexota</taxon>
        <taxon>Chloroflexia</taxon>
        <taxon>Chloroflexales</taxon>
        <taxon>Chloroflexineae</taxon>
        <taxon>Oscillochloridaceae</taxon>
        <taxon>Candidatus Chloroploca</taxon>
    </lineage>
</organism>
<dbReference type="Pfam" id="PF05598">
    <property type="entry name" value="DUF772"/>
    <property type="match status" value="1"/>
</dbReference>
<keyword evidence="4" id="KW-1185">Reference proteome</keyword>
<reference evidence="3 4" key="1">
    <citation type="submission" date="2021-03" db="EMBL/GenBank/DDBJ databases">
        <authorList>
            <person name="Grouzdev D.S."/>
        </authorList>
    </citation>
    <scope>NUCLEOTIDE SEQUENCE [LARGE SCALE GENOMIC DNA]</scope>
    <source>
        <strain evidence="3 4">M50-1</strain>
    </source>
</reference>
<evidence type="ECO:0000259" key="2">
    <source>
        <dbReference type="Pfam" id="PF13751"/>
    </source>
</evidence>
<dbReference type="InterPro" id="IPR008490">
    <property type="entry name" value="Transposase_InsH_N"/>
</dbReference>
<feature type="domain" description="Transposase InsH N-terminal" evidence="1">
    <location>
        <begin position="22"/>
        <end position="113"/>
    </location>
</feature>
<dbReference type="EMBL" id="SIJK02000047">
    <property type="protein sequence ID" value="MBP1467909.1"/>
    <property type="molecule type" value="Genomic_DNA"/>
</dbReference>
<evidence type="ECO:0000259" key="1">
    <source>
        <dbReference type="Pfam" id="PF05598"/>
    </source>
</evidence>
<evidence type="ECO:0000313" key="4">
    <source>
        <dbReference type="Proteomes" id="UP001193081"/>
    </source>
</evidence>
<name>A0ABS4DEX2_9CHLR</name>
<dbReference type="PANTHER" id="PTHR35604">
    <property type="entry name" value="TRANSPOSASE INSH FOR INSERTION SEQUENCE ELEMENT IS5A-RELATED"/>
    <property type="match status" value="1"/>
</dbReference>
<comment type="caution">
    <text evidence="3">The sequence shown here is derived from an EMBL/GenBank/DDBJ whole genome shotgun (WGS) entry which is preliminary data.</text>
</comment>
<dbReference type="InterPro" id="IPR025668">
    <property type="entry name" value="Tnp_DDE_dom"/>
</dbReference>
<feature type="domain" description="Transposase DDE" evidence="2">
    <location>
        <begin position="399"/>
        <end position="514"/>
    </location>
</feature>
<dbReference type="PANTHER" id="PTHR35604:SF2">
    <property type="entry name" value="TRANSPOSASE INSH FOR INSERTION SEQUENCE ELEMENT IS5A-RELATED"/>
    <property type="match status" value="1"/>
</dbReference>
<dbReference type="RefSeq" id="WP_135480120.1">
    <property type="nucleotide sequence ID" value="NZ_SIJK02000047.1"/>
</dbReference>